<evidence type="ECO:0000256" key="1">
    <source>
        <dbReference type="ARBA" id="ARBA00000085"/>
    </source>
</evidence>
<dbReference type="Pfam" id="PF02518">
    <property type="entry name" value="HATPase_c"/>
    <property type="match status" value="1"/>
</dbReference>
<feature type="domain" description="HAMP" evidence="12">
    <location>
        <begin position="248"/>
        <end position="300"/>
    </location>
</feature>
<keyword evidence="5 13" id="KW-0808">Transferase</keyword>
<dbReference type="EC" id="2.7.13.3" evidence="3"/>
<evidence type="ECO:0000256" key="9">
    <source>
        <dbReference type="ARBA" id="ARBA00023012"/>
    </source>
</evidence>
<comment type="caution">
    <text evidence="13">The sequence shown here is derived from an EMBL/GenBank/DDBJ whole genome shotgun (WGS) entry which is preliminary data.</text>
</comment>
<comment type="catalytic activity">
    <reaction evidence="1">
        <text>ATP + protein L-histidine = ADP + protein N-phospho-L-histidine.</text>
        <dbReference type="EC" id="2.7.13.3"/>
    </reaction>
</comment>
<dbReference type="CDD" id="cd00082">
    <property type="entry name" value="HisKA"/>
    <property type="match status" value="1"/>
</dbReference>
<evidence type="ECO:0000256" key="6">
    <source>
        <dbReference type="ARBA" id="ARBA00022741"/>
    </source>
</evidence>
<dbReference type="InterPro" id="IPR004358">
    <property type="entry name" value="Sig_transdc_His_kin-like_C"/>
</dbReference>
<keyword evidence="8" id="KW-0067">ATP-binding</keyword>
<keyword evidence="9" id="KW-0902">Two-component regulatory system</keyword>
<dbReference type="Gene3D" id="6.10.340.10">
    <property type="match status" value="1"/>
</dbReference>
<protein>
    <recommendedName>
        <fullName evidence="3">histidine kinase</fullName>
        <ecNumber evidence="3">2.7.13.3</ecNumber>
    </recommendedName>
</protein>
<comment type="subcellular location">
    <subcellularLocation>
        <location evidence="2">Membrane</location>
    </subcellularLocation>
</comment>
<evidence type="ECO:0000256" key="8">
    <source>
        <dbReference type="ARBA" id="ARBA00022840"/>
    </source>
</evidence>
<keyword evidence="14" id="KW-1185">Reference proteome</keyword>
<dbReference type="GO" id="GO:0000155">
    <property type="term" value="F:phosphorelay sensor kinase activity"/>
    <property type="evidence" value="ECO:0007669"/>
    <property type="project" value="InterPro"/>
</dbReference>
<dbReference type="InterPro" id="IPR036097">
    <property type="entry name" value="HisK_dim/P_sf"/>
</dbReference>
<dbReference type="SUPFAM" id="SSF55874">
    <property type="entry name" value="ATPase domain of HSP90 chaperone/DNA topoisomerase II/histidine kinase"/>
    <property type="match status" value="1"/>
</dbReference>
<keyword evidence="4" id="KW-0597">Phosphoprotein</keyword>
<dbReference type="InterPro" id="IPR036890">
    <property type="entry name" value="HATPase_C_sf"/>
</dbReference>
<dbReference type="CDD" id="cd06225">
    <property type="entry name" value="HAMP"/>
    <property type="match status" value="1"/>
</dbReference>
<dbReference type="InterPro" id="IPR005467">
    <property type="entry name" value="His_kinase_dom"/>
</dbReference>
<dbReference type="AlphaFoldDB" id="A0A5C5ZIB3"/>
<reference evidence="13 14" key="1">
    <citation type="submission" date="2019-02" db="EMBL/GenBank/DDBJ databases">
        <title>Deep-cultivation of Planctomycetes and their phenomic and genomic characterization uncovers novel biology.</title>
        <authorList>
            <person name="Wiegand S."/>
            <person name="Jogler M."/>
            <person name="Boedeker C."/>
            <person name="Pinto D."/>
            <person name="Vollmers J."/>
            <person name="Rivas-Marin E."/>
            <person name="Kohn T."/>
            <person name="Peeters S.H."/>
            <person name="Heuer A."/>
            <person name="Rast P."/>
            <person name="Oberbeckmann S."/>
            <person name="Bunk B."/>
            <person name="Jeske O."/>
            <person name="Meyerdierks A."/>
            <person name="Storesund J.E."/>
            <person name="Kallscheuer N."/>
            <person name="Luecker S."/>
            <person name="Lage O.M."/>
            <person name="Pohl T."/>
            <person name="Merkel B.J."/>
            <person name="Hornburger P."/>
            <person name="Mueller R.-W."/>
            <person name="Bruemmer F."/>
            <person name="Labrenz M."/>
            <person name="Spormann A.M."/>
            <person name="Op Den Camp H."/>
            <person name="Overmann J."/>
            <person name="Amann R."/>
            <person name="Jetten M.S.M."/>
            <person name="Mascher T."/>
            <person name="Medema M.H."/>
            <person name="Devos D.P."/>
            <person name="Kaster A.-K."/>
            <person name="Ovreas L."/>
            <person name="Rohde M."/>
            <person name="Galperin M.Y."/>
            <person name="Jogler C."/>
        </authorList>
    </citation>
    <scope>NUCLEOTIDE SEQUENCE [LARGE SCALE GENOMIC DNA]</scope>
    <source>
        <strain evidence="13 14">Mal64</strain>
    </source>
</reference>
<feature type="domain" description="Histidine kinase" evidence="11">
    <location>
        <begin position="328"/>
        <end position="554"/>
    </location>
</feature>
<dbReference type="SUPFAM" id="SSF158472">
    <property type="entry name" value="HAMP domain-like"/>
    <property type="match status" value="1"/>
</dbReference>
<dbReference type="InterPro" id="IPR003594">
    <property type="entry name" value="HATPase_dom"/>
</dbReference>
<evidence type="ECO:0000256" key="10">
    <source>
        <dbReference type="SAM" id="Phobius"/>
    </source>
</evidence>
<keyword evidence="10" id="KW-0472">Membrane</keyword>
<evidence type="ECO:0000256" key="4">
    <source>
        <dbReference type="ARBA" id="ARBA00022553"/>
    </source>
</evidence>
<dbReference type="InterPro" id="IPR003660">
    <property type="entry name" value="HAMP_dom"/>
</dbReference>
<dbReference type="PANTHER" id="PTHR43065">
    <property type="entry name" value="SENSOR HISTIDINE KINASE"/>
    <property type="match status" value="1"/>
</dbReference>
<dbReference type="Gene3D" id="1.10.287.130">
    <property type="match status" value="1"/>
</dbReference>
<proteinExistence type="predicted"/>
<keyword evidence="6" id="KW-0547">Nucleotide-binding</keyword>
<dbReference type="GO" id="GO:0016020">
    <property type="term" value="C:membrane"/>
    <property type="evidence" value="ECO:0007669"/>
    <property type="project" value="UniProtKB-SubCell"/>
</dbReference>
<evidence type="ECO:0000259" key="12">
    <source>
        <dbReference type="PROSITE" id="PS50885"/>
    </source>
</evidence>
<gene>
    <name evidence="13" type="primary">kinD</name>
    <name evidence="13" type="ORF">Mal64_37580</name>
</gene>
<dbReference type="GO" id="GO:0005524">
    <property type="term" value="F:ATP binding"/>
    <property type="evidence" value="ECO:0007669"/>
    <property type="project" value="UniProtKB-KW"/>
</dbReference>
<dbReference type="InterPro" id="IPR003661">
    <property type="entry name" value="HisK_dim/P_dom"/>
</dbReference>
<evidence type="ECO:0000259" key="11">
    <source>
        <dbReference type="PROSITE" id="PS50109"/>
    </source>
</evidence>
<dbReference type="PANTHER" id="PTHR43065:SF46">
    <property type="entry name" value="C4-DICARBOXYLATE TRANSPORT SENSOR PROTEIN DCTB"/>
    <property type="match status" value="1"/>
</dbReference>
<evidence type="ECO:0000256" key="7">
    <source>
        <dbReference type="ARBA" id="ARBA00022777"/>
    </source>
</evidence>
<dbReference type="SMART" id="SM00388">
    <property type="entry name" value="HisKA"/>
    <property type="match status" value="1"/>
</dbReference>
<dbReference type="PROSITE" id="PS50885">
    <property type="entry name" value="HAMP"/>
    <property type="match status" value="1"/>
</dbReference>
<keyword evidence="7 13" id="KW-0418">Kinase</keyword>
<keyword evidence="10" id="KW-1133">Transmembrane helix</keyword>
<dbReference type="Pfam" id="PF00512">
    <property type="entry name" value="HisKA"/>
    <property type="match status" value="1"/>
</dbReference>
<organism evidence="13 14">
    <name type="scientific">Pseudobythopirellula maris</name>
    <dbReference type="NCBI Taxonomy" id="2527991"/>
    <lineage>
        <taxon>Bacteria</taxon>
        <taxon>Pseudomonadati</taxon>
        <taxon>Planctomycetota</taxon>
        <taxon>Planctomycetia</taxon>
        <taxon>Pirellulales</taxon>
        <taxon>Lacipirellulaceae</taxon>
        <taxon>Pseudobythopirellula</taxon>
    </lineage>
</organism>
<dbReference type="Gene3D" id="3.30.565.10">
    <property type="entry name" value="Histidine kinase-like ATPase, C-terminal domain"/>
    <property type="match status" value="1"/>
</dbReference>
<dbReference type="SUPFAM" id="SSF47384">
    <property type="entry name" value="Homodimeric domain of signal transducing histidine kinase"/>
    <property type="match status" value="1"/>
</dbReference>
<dbReference type="PRINTS" id="PR00344">
    <property type="entry name" value="BCTRLSENSOR"/>
</dbReference>
<dbReference type="RefSeq" id="WP_197525880.1">
    <property type="nucleotide sequence ID" value="NZ_SJPQ01000004.1"/>
</dbReference>
<evidence type="ECO:0000256" key="5">
    <source>
        <dbReference type="ARBA" id="ARBA00022679"/>
    </source>
</evidence>
<evidence type="ECO:0000313" key="13">
    <source>
        <dbReference type="EMBL" id="TWT86928.1"/>
    </source>
</evidence>
<dbReference type="Proteomes" id="UP000315440">
    <property type="component" value="Unassembled WGS sequence"/>
</dbReference>
<keyword evidence="10" id="KW-0812">Transmembrane</keyword>
<feature type="transmembrane region" description="Helical" evidence="10">
    <location>
        <begin position="12"/>
        <end position="34"/>
    </location>
</feature>
<evidence type="ECO:0000313" key="14">
    <source>
        <dbReference type="Proteomes" id="UP000315440"/>
    </source>
</evidence>
<evidence type="ECO:0000256" key="3">
    <source>
        <dbReference type="ARBA" id="ARBA00012438"/>
    </source>
</evidence>
<dbReference type="EMBL" id="SJPQ01000004">
    <property type="protein sequence ID" value="TWT86928.1"/>
    <property type="molecule type" value="Genomic_DNA"/>
</dbReference>
<dbReference type="SMART" id="SM00304">
    <property type="entry name" value="HAMP"/>
    <property type="match status" value="1"/>
</dbReference>
<dbReference type="SMART" id="SM00387">
    <property type="entry name" value="HATPase_c"/>
    <property type="match status" value="1"/>
</dbReference>
<sequence>MLTHRPIREKLRIGIGLLALSTIALFGAALYGLYAYRGLVKSLSARSAELPLANELSHKVADLRVVLGQANQRVAGLPQYDIGFDPFLDEVNDDGQDAVESPAKGASDPILLMLRNEYRTKFNEFKDELAAYRAQLALGDVRDTAQIGGAGLEQATLARIDEVLKRIDQERLDDELFFNELGAGTSGLQDEIEKLSALAGKLPSHLHGRLQDLAYEVRDQYHVAIPLAWSTFVLAVVLLGASAQVFRSSIAHPLRRLVQASRRVAAGDYSYRVMVEGRDEMGELADAMNAMMASFEQTRDDLDRQVQARTREVVRSEQLASVGFLAAGVAHEINNPLASIALCSESLEGRVAELRESLVEESAGDAEAPEWQVVTSYLEMIGREAFRCKQITEKLLDFSRMGDSEKRTTDLRELVEGVIGMVQHLGKYQDKSVELVAGEPVLAEVNSQEMKQVILNLITNGLDSLDAGGRVSVAVDTLGERARVVVSDNGCGMTEEVMRHLFEPFFTRRRGGQGTGLGLSITYRIVEEHNGELTPESDGLGLGSRFTVQLPRQQSSKAAA</sequence>
<evidence type="ECO:0000256" key="2">
    <source>
        <dbReference type="ARBA" id="ARBA00004370"/>
    </source>
</evidence>
<name>A0A5C5ZIB3_9BACT</name>
<accession>A0A5C5ZIB3</accession>
<dbReference type="PROSITE" id="PS50109">
    <property type="entry name" value="HIS_KIN"/>
    <property type="match status" value="1"/>
</dbReference>
<dbReference type="Pfam" id="PF00672">
    <property type="entry name" value="HAMP"/>
    <property type="match status" value="1"/>
</dbReference>